<sequence>MGPEEPESSKMQEISFSFNTPDKSYPLIFLKLVKETPHPEAYSSDSPASDSRTLAKHPERLTDLPVGLELTGELGERLAEEKGNRGSRLSEGILGKLLEGALSLESGPIFCKFFPSKSKMDDSERPRLVVDEIANSGWLGLESKTVQMILGKEFINLGFDKGNKLLQKMVTRVKSPVNAMLYHALSKPLNQLFGFTATGPWSSAEFDGVSKRKLVEIWLPSAAAV</sequence>
<feature type="compositionally biased region" description="Polar residues" evidence="1">
    <location>
        <begin position="9"/>
        <end position="22"/>
    </location>
</feature>
<evidence type="ECO:0000256" key="1">
    <source>
        <dbReference type="SAM" id="MobiDB-lite"/>
    </source>
</evidence>
<gene>
    <name evidence="2" type="ORF">KFL_001630200</name>
</gene>
<evidence type="ECO:0000313" key="3">
    <source>
        <dbReference type="Proteomes" id="UP000054558"/>
    </source>
</evidence>
<reference evidence="2 3" key="1">
    <citation type="journal article" date="2014" name="Nat. Commun.">
        <title>Klebsormidium flaccidum genome reveals primary factors for plant terrestrial adaptation.</title>
        <authorList>
            <person name="Hori K."/>
            <person name="Maruyama F."/>
            <person name="Fujisawa T."/>
            <person name="Togashi T."/>
            <person name="Yamamoto N."/>
            <person name="Seo M."/>
            <person name="Sato S."/>
            <person name="Yamada T."/>
            <person name="Mori H."/>
            <person name="Tajima N."/>
            <person name="Moriyama T."/>
            <person name="Ikeuchi M."/>
            <person name="Watanabe M."/>
            <person name="Wada H."/>
            <person name="Kobayashi K."/>
            <person name="Saito M."/>
            <person name="Masuda T."/>
            <person name="Sasaki-Sekimoto Y."/>
            <person name="Mashiguchi K."/>
            <person name="Awai K."/>
            <person name="Shimojima M."/>
            <person name="Masuda S."/>
            <person name="Iwai M."/>
            <person name="Nobusawa T."/>
            <person name="Narise T."/>
            <person name="Kondo S."/>
            <person name="Saito H."/>
            <person name="Sato R."/>
            <person name="Murakawa M."/>
            <person name="Ihara Y."/>
            <person name="Oshima-Yamada Y."/>
            <person name="Ohtaka K."/>
            <person name="Satoh M."/>
            <person name="Sonobe K."/>
            <person name="Ishii M."/>
            <person name="Ohtani R."/>
            <person name="Kanamori-Sato M."/>
            <person name="Honoki R."/>
            <person name="Miyazaki D."/>
            <person name="Mochizuki H."/>
            <person name="Umetsu J."/>
            <person name="Higashi K."/>
            <person name="Shibata D."/>
            <person name="Kamiya Y."/>
            <person name="Sato N."/>
            <person name="Nakamura Y."/>
            <person name="Tabata S."/>
            <person name="Ida S."/>
            <person name="Kurokawa K."/>
            <person name="Ohta H."/>
        </authorList>
    </citation>
    <scope>NUCLEOTIDE SEQUENCE [LARGE SCALE GENOMIC DNA]</scope>
    <source>
        <strain evidence="2 3">NIES-2285</strain>
    </source>
</reference>
<feature type="region of interest" description="Disordered" evidence="1">
    <location>
        <begin position="39"/>
        <end position="62"/>
    </location>
</feature>
<feature type="compositionally biased region" description="Polar residues" evidence="1">
    <location>
        <begin position="43"/>
        <end position="52"/>
    </location>
</feature>
<dbReference type="Proteomes" id="UP000054558">
    <property type="component" value="Unassembled WGS sequence"/>
</dbReference>
<feature type="region of interest" description="Disordered" evidence="1">
    <location>
        <begin position="1"/>
        <end position="22"/>
    </location>
</feature>
<organism evidence="2 3">
    <name type="scientific">Klebsormidium nitens</name>
    <name type="common">Green alga</name>
    <name type="synonym">Ulothrix nitens</name>
    <dbReference type="NCBI Taxonomy" id="105231"/>
    <lineage>
        <taxon>Eukaryota</taxon>
        <taxon>Viridiplantae</taxon>
        <taxon>Streptophyta</taxon>
        <taxon>Klebsormidiophyceae</taxon>
        <taxon>Klebsormidiales</taxon>
        <taxon>Klebsormidiaceae</taxon>
        <taxon>Klebsormidium</taxon>
    </lineage>
</organism>
<evidence type="ECO:0000313" key="2">
    <source>
        <dbReference type="EMBL" id="GAQ83823.1"/>
    </source>
</evidence>
<name>A0A1Y1I057_KLENI</name>
<dbReference type="EMBL" id="DF237112">
    <property type="protein sequence ID" value="GAQ83823.1"/>
    <property type="molecule type" value="Genomic_DNA"/>
</dbReference>
<proteinExistence type="predicted"/>
<keyword evidence="3" id="KW-1185">Reference proteome</keyword>
<accession>A0A1Y1I057</accession>
<protein>
    <submittedName>
        <fullName evidence="2">Uncharacterized protein</fullName>
    </submittedName>
</protein>
<dbReference type="AlphaFoldDB" id="A0A1Y1I057"/>